<dbReference type="AlphaFoldDB" id="A0A7R9ACC8"/>
<evidence type="ECO:0000256" key="1">
    <source>
        <dbReference type="ARBA" id="ARBA00004123"/>
    </source>
</evidence>
<dbReference type="Gene3D" id="2.30.30.100">
    <property type="match status" value="1"/>
</dbReference>
<dbReference type="GO" id="GO:0071013">
    <property type="term" value="C:catalytic step 2 spliceosome"/>
    <property type="evidence" value="ECO:0007669"/>
    <property type="project" value="TreeGrafter"/>
</dbReference>
<feature type="domain" description="Sm" evidence="10">
    <location>
        <begin position="5"/>
        <end position="76"/>
    </location>
</feature>
<reference evidence="11" key="1">
    <citation type="submission" date="2020-11" db="EMBL/GenBank/DDBJ databases">
        <authorList>
            <person name="Tran Van P."/>
        </authorList>
    </citation>
    <scope>NUCLEOTIDE SEQUENCE</scope>
</reference>
<evidence type="ECO:0000256" key="9">
    <source>
        <dbReference type="RuleBase" id="RU365052"/>
    </source>
</evidence>
<evidence type="ECO:0000256" key="5">
    <source>
        <dbReference type="ARBA" id="ARBA00022884"/>
    </source>
</evidence>
<evidence type="ECO:0000313" key="11">
    <source>
        <dbReference type="EMBL" id="CAD7251587.1"/>
    </source>
</evidence>
<dbReference type="GO" id="GO:0000387">
    <property type="term" value="P:spliceosomal snRNP assembly"/>
    <property type="evidence" value="ECO:0007669"/>
    <property type="project" value="UniProtKB-UniRule"/>
</dbReference>
<dbReference type="InterPro" id="IPR034098">
    <property type="entry name" value="Sm_G"/>
</dbReference>
<dbReference type="FunFam" id="2.30.30.100:FF:000023">
    <property type="entry name" value="Small nuclear ribonucleoprotein G"/>
    <property type="match status" value="1"/>
</dbReference>
<evidence type="ECO:0000313" key="12">
    <source>
        <dbReference type="Proteomes" id="UP000677054"/>
    </source>
</evidence>
<keyword evidence="3 9" id="KW-0507">mRNA processing</keyword>
<proteinExistence type="inferred from homology"/>
<dbReference type="GO" id="GO:0043186">
    <property type="term" value="C:P granule"/>
    <property type="evidence" value="ECO:0007669"/>
    <property type="project" value="TreeGrafter"/>
</dbReference>
<evidence type="ECO:0000256" key="6">
    <source>
        <dbReference type="ARBA" id="ARBA00023187"/>
    </source>
</evidence>
<keyword evidence="5 9" id="KW-0694">RNA-binding</keyword>
<feature type="non-terminal residue" evidence="11">
    <location>
        <position position="210"/>
    </location>
</feature>
<dbReference type="InterPro" id="IPR044641">
    <property type="entry name" value="Lsm7/SmG-like"/>
</dbReference>
<dbReference type="GO" id="GO:0005686">
    <property type="term" value="C:U2 snRNP"/>
    <property type="evidence" value="ECO:0007669"/>
    <property type="project" value="TreeGrafter"/>
</dbReference>
<evidence type="ECO:0000256" key="8">
    <source>
        <dbReference type="ARBA" id="ARBA00023274"/>
    </source>
</evidence>
<dbReference type="EMBL" id="CAJPEV010003653">
    <property type="protein sequence ID" value="CAG0900259.1"/>
    <property type="molecule type" value="Genomic_DNA"/>
</dbReference>
<evidence type="ECO:0000256" key="7">
    <source>
        <dbReference type="ARBA" id="ARBA00023242"/>
    </source>
</evidence>
<dbReference type="GO" id="GO:0097526">
    <property type="term" value="C:spliceosomal tri-snRNP complex"/>
    <property type="evidence" value="ECO:0007669"/>
    <property type="project" value="TreeGrafter"/>
</dbReference>
<dbReference type="Gene3D" id="1.10.10.1450">
    <property type="match status" value="1"/>
</dbReference>
<name>A0A7R9ACC8_9CRUS</name>
<dbReference type="PANTHER" id="PTHR10553:SF2">
    <property type="entry name" value="SMALL NUCLEAR RIBONUCLEOPROTEIN G"/>
    <property type="match status" value="1"/>
</dbReference>
<keyword evidence="4 9" id="KW-0747">Spliceosome</keyword>
<sequence length="210" mass="23673">MSTKARAPELKKFMDKRVQLHLNAGRRMTGILRGFDPFMNLVLDESVEETRGERNPIGMVVVRGNSVSLMEALDRIGSLNHLLVTSHKDWRNRSRLACHKPPAQFNGYGSVYLRSLTAKSSTLTVTTSTPASSEFRLGEKAADAHRRLCLAFGEGVISEKTCFNWFARFNSGNYRVEDKPRSGRPSELDDEALLQLLEADPRMTTRDMIK</sequence>
<dbReference type="InterPro" id="IPR041426">
    <property type="entry name" value="Mos1_HTH"/>
</dbReference>
<dbReference type="InterPro" id="IPR010920">
    <property type="entry name" value="LSM_dom_sf"/>
</dbReference>
<dbReference type="GO" id="GO:0071004">
    <property type="term" value="C:U2-type prespliceosome"/>
    <property type="evidence" value="ECO:0007669"/>
    <property type="project" value="TreeGrafter"/>
</dbReference>
<evidence type="ECO:0000259" key="10">
    <source>
        <dbReference type="PROSITE" id="PS52002"/>
    </source>
</evidence>
<dbReference type="EMBL" id="LR903170">
    <property type="protein sequence ID" value="CAD7251587.1"/>
    <property type="molecule type" value="Genomic_DNA"/>
</dbReference>
<dbReference type="Proteomes" id="UP000677054">
    <property type="component" value="Unassembled WGS sequence"/>
</dbReference>
<comment type="function">
    <text evidence="9">Plays a role in pre-mRNA splicing.</text>
</comment>
<keyword evidence="8 9" id="KW-0687">Ribonucleoprotein</keyword>
<dbReference type="GO" id="GO:0005685">
    <property type="term" value="C:U1 snRNP"/>
    <property type="evidence" value="ECO:0007669"/>
    <property type="project" value="TreeGrafter"/>
</dbReference>
<evidence type="ECO:0000256" key="4">
    <source>
        <dbReference type="ARBA" id="ARBA00022728"/>
    </source>
</evidence>
<dbReference type="SUPFAM" id="SSF50182">
    <property type="entry name" value="Sm-like ribonucleoproteins"/>
    <property type="match status" value="1"/>
</dbReference>
<dbReference type="PANTHER" id="PTHR10553">
    <property type="entry name" value="SMALL NUCLEAR RIBONUCLEOPROTEIN"/>
    <property type="match status" value="1"/>
</dbReference>
<evidence type="ECO:0000256" key="2">
    <source>
        <dbReference type="ARBA" id="ARBA00006850"/>
    </source>
</evidence>
<dbReference type="GO" id="GO:0005689">
    <property type="term" value="C:U12-type spliceosomal complex"/>
    <property type="evidence" value="ECO:0007669"/>
    <property type="project" value="TreeGrafter"/>
</dbReference>
<dbReference type="GO" id="GO:0005682">
    <property type="term" value="C:U5 snRNP"/>
    <property type="evidence" value="ECO:0007669"/>
    <property type="project" value="TreeGrafter"/>
</dbReference>
<comment type="subcellular location">
    <subcellularLocation>
        <location evidence="1 9">Nucleus</location>
    </subcellularLocation>
</comment>
<organism evidence="11">
    <name type="scientific">Darwinula stevensoni</name>
    <dbReference type="NCBI Taxonomy" id="69355"/>
    <lineage>
        <taxon>Eukaryota</taxon>
        <taxon>Metazoa</taxon>
        <taxon>Ecdysozoa</taxon>
        <taxon>Arthropoda</taxon>
        <taxon>Crustacea</taxon>
        <taxon>Oligostraca</taxon>
        <taxon>Ostracoda</taxon>
        <taxon>Podocopa</taxon>
        <taxon>Podocopida</taxon>
        <taxon>Darwinulocopina</taxon>
        <taxon>Darwinuloidea</taxon>
        <taxon>Darwinulidae</taxon>
        <taxon>Darwinula</taxon>
    </lineage>
</organism>
<dbReference type="OrthoDB" id="2146at2759"/>
<gene>
    <name evidence="11" type="ORF">DSTB1V02_LOCUS11350</name>
</gene>
<dbReference type="SMART" id="SM00651">
    <property type="entry name" value="Sm"/>
    <property type="match status" value="1"/>
</dbReference>
<keyword evidence="6 9" id="KW-0508">mRNA splicing</keyword>
<dbReference type="GO" id="GO:0005687">
    <property type="term" value="C:U4 snRNP"/>
    <property type="evidence" value="ECO:0007669"/>
    <property type="project" value="TreeGrafter"/>
</dbReference>
<protein>
    <recommendedName>
        <fullName evidence="9">Small nuclear ribonucleoprotein G</fullName>
        <shortName evidence="9">snRNP-G</shortName>
    </recommendedName>
</protein>
<dbReference type="CDD" id="cd01719">
    <property type="entry name" value="Sm_G"/>
    <property type="match status" value="1"/>
</dbReference>
<dbReference type="Pfam" id="PF17906">
    <property type="entry name" value="HTH_48"/>
    <property type="match status" value="1"/>
</dbReference>
<keyword evidence="12" id="KW-1185">Reference proteome</keyword>
<accession>A0A7R9ACC8</accession>
<keyword evidence="7 9" id="KW-0539">Nucleus</keyword>
<evidence type="ECO:0000256" key="3">
    <source>
        <dbReference type="ARBA" id="ARBA00022664"/>
    </source>
</evidence>
<dbReference type="InterPro" id="IPR047575">
    <property type="entry name" value="Sm"/>
</dbReference>
<dbReference type="Pfam" id="PF01423">
    <property type="entry name" value="LSM"/>
    <property type="match status" value="1"/>
</dbReference>
<dbReference type="InterPro" id="IPR001163">
    <property type="entry name" value="Sm_dom_euk/arc"/>
</dbReference>
<dbReference type="GO" id="GO:0003723">
    <property type="term" value="F:RNA binding"/>
    <property type="evidence" value="ECO:0007669"/>
    <property type="project" value="UniProtKB-UniRule"/>
</dbReference>
<comment type="similarity">
    <text evidence="2 9">Belongs to the snRNP Sm proteins family.</text>
</comment>
<dbReference type="GO" id="GO:0071011">
    <property type="term" value="C:precatalytic spliceosome"/>
    <property type="evidence" value="ECO:0007669"/>
    <property type="project" value="TreeGrafter"/>
</dbReference>
<dbReference type="PROSITE" id="PS52002">
    <property type="entry name" value="SM"/>
    <property type="match status" value="1"/>
</dbReference>
<dbReference type="GO" id="GO:0034719">
    <property type="term" value="C:SMN-Sm protein complex"/>
    <property type="evidence" value="ECO:0007669"/>
    <property type="project" value="TreeGrafter"/>
</dbReference>